<dbReference type="SMART" id="SM01329">
    <property type="entry name" value="Iso_dh"/>
    <property type="match status" value="1"/>
</dbReference>
<dbReference type="InterPro" id="IPR024084">
    <property type="entry name" value="IsoPropMal-DH-like_dom"/>
</dbReference>
<dbReference type="EMBL" id="CABHML010000038">
    <property type="protein sequence ID" value="VUW83010.1"/>
    <property type="molecule type" value="Genomic_DNA"/>
</dbReference>
<dbReference type="PANTHER" id="PTHR43275">
    <property type="entry name" value="D-MALATE DEHYDROGENASE [DECARBOXYLATING]"/>
    <property type="match status" value="1"/>
</dbReference>
<dbReference type="Proteomes" id="UP000494246">
    <property type="component" value="Unassembled WGS sequence"/>
</dbReference>
<reference evidence="8 11" key="1">
    <citation type="submission" date="2019-07" db="EMBL/GenBank/DDBJ databases">
        <authorList>
            <person name="Chang H.-W."/>
            <person name="Raman A."/>
            <person name="Venkatesh S."/>
            <person name="Gehrig J."/>
        </authorList>
    </citation>
    <scope>NUCLEOTIDE SEQUENCE [LARGE SCALE GENOMIC DNA]</scope>
    <source>
        <strain evidence="8">B.longum_ssp_infantis_4</strain>
    </source>
</reference>
<dbReference type="PANTHER" id="PTHR43275:SF1">
    <property type="entry name" value="D-MALATE DEHYDROGENASE [DECARBOXYLATING]"/>
    <property type="match status" value="1"/>
</dbReference>
<accession>A0A564RZ61</accession>
<keyword evidence="5" id="KW-0520">NAD</keyword>
<reference evidence="9 12" key="2">
    <citation type="submission" date="2019-07" db="EMBL/GenBank/DDBJ databases">
        <authorList>
            <person name="Hibberd C M."/>
            <person name="Gehrig L. J."/>
            <person name="Chang H.-W."/>
            <person name="Venkatesh S."/>
        </authorList>
    </citation>
    <scope>NUCLEOTIDE SEQUENCE [LARGE SCALE GENOMIC DNA]</scope>
    <source>
        <strain evidence="9">Bifidobacterium_longum_subsp_infantis_JG_Bg463</strain>
    </source>
</reference>
<evidence type="ECO:0000256" key="5">
    <source>
        <dbReference type="ARBA" id="ARBA00023027"/>
    </source>
</evidence>
<keyword evidence="4 8" id="KW-0560">Oxidoreductase</keyword>
<evidence type="ECO:0000313" key="10">
    <source>
        <dbReference type="EMBL" id="VWQ35652.1"/>
    </source>
</evidence>
<evidence type="ECO:0000259" key="7">
    <source>
        <dbReference type="SMART" id="SM01329"/>
    </source>
</evidence>
<name>A0A564RZ61_BIFLI</name>
<comment type="cofactor">
    <cofactor evidence="2">
        <name>Mg(2+)</name>
        <dbReference type="ChEBI" id="CHEBI:18420"/>
    </cofactor>
</comment>
<dbReference type="GO" id="GO:0003862">
    <property type="term" value="F:3-isopropylmalate dehydrogenase activity"/>
    <property type="evidence" value="ECO:0007669"/>
    <property type="project" value="UniProtKB-EC"/>
</dbReference>
<evidence type="ECO:0000256" key="2">
    <source>
        <dbReference type="ARBA" id="ARBA00001946"/>
    </source>
</evidence>
<evidence type="ECO:0000313" key="8">
    <source>
        <dbReference type="EMBL" id="VUW83010.1"/>
    </source>
</evidence>
<dbReference type="EMBL" id="CABHNT010000065">
    <property type="protein sequence ID" value="VUX38775.1"/>
    <property type="molecule type" value="Genomic_DNA"/>
</dbReference>
<protein>
    <submittedName>
        <fullName evidence="8">3-isopropylmalate dehydrogenase</fullName>
        <ecNumber evidence="8">1.1.1.85</ecNumber>
    </submittedName>
</protein>
<dbReference type="EMBL" id="CABWKH010000012">
    <property type="protein sequence ID" value="VWQ35652.1"/>
    <property type="molecule type" value="Genomic_DNA"/>
</dbReference>
<evidence type="ECO:0000313" key="11">
    <source>
        <dbReference type="Proteomes" id="UP000319252"/>
    </source>
</evidence>
<evidence type="ECO:0000256" key="1">
    <source>
        <dbReference type="ARBA" id="ARBA00001936"/>
    </source>
</evidence>
<dbReference type="Proteomes" id="UP000319252">
    <property type="component" value="Unassembled WGS sequence"/>
</dbReference>
<feature type="domain" description="Isopropylmalate dehydrogenase-like" evidence="7">
    <location>
        <begin position="13"/>
        <end position="348"/>
    </location>
</feature>
<dbReference type="GO" id="GO:0046872">
    <property type="term" value="F:metal ion binding"/>
    <property type="evidence" value="ECO:0007669"/>
    <property type="project" value="UniProtKB-KW"/>
</dbReference>
<gene>
    <name evidence="8" type="primary">leuB_1</name>
    <name evidence="9" type="synonym">leuB_2</name>
    <name evidence="10" type="ORF">BIFLH23_01272</name>
    <name evidence="9" type="ORF">BLJG463_02458</name>
    <name evidence="8" type="ORF">BLONGUMMC1_00849</name>
</gene>
<proteinExistence type="predicted"/>
<keyword evidence="6" id="KW-0464">Manganese</keyword>
<reference evidence="10 13" key="3">
    <citation type="submission" date="2019-10" db="EMBL/GenBank/DDBJ databases">
        <authorList>
            <consortium name="Melissa Lawson"/>
            <person name="O'neill I."/>
        </authorList>
    </citation>
    <scope>NUCLEOTIDE SEQUENCE [LARGE SCALE GENOMIC DNA]</scope>
    <source>
        <strain evidence="10">LH_23</strain>
    </source>
</reference>
<organism evidence="8 11">
    <name type="scientific">Bifidobacterium longum subsp. infantis</name>
    <dbReference type="NCBI Taxonomy" id="1682"/>
    <lineage>
        <taxon>Bacteria</taxon>
        <taxon>Bacillati</taxon>
        <taxon>Actinomycetota</taxon>
        <taxon>Actinomycetes</taxon>
        <taxon>Bifidobacteriales</taxon>
        <taxon>Bifidobacteriaceae</taxon>
        <taxon>Bifidobacterium</taxon>
    </lineage>
</organism>
<dbReference type="EC" id="1.1.1.85" evidence="8"/>
<dbReference type="InterPro" id="IPR050501">
    <property type="entry name" value="ICDH/IPMDH"/>
</dbReference>
<evidence type="ECO:0000256" key="3">
    <source>
        <dbReference type="ARBA" id="ARBA00022723"/>
    </source>
</evidence>
<dbReference type="Gene3D" id="3.40.718.10">
    <property type="entry name" value="Isopropylmalate Dehydrogenase"/>
    <property type="match status" value="1"/>
</dbReference>
<dbReference type="NCBIfam" id="NF002898">
    <property type="entry name" value="PRK03437.1"/>
    <property type="match status" value="1"/>
</dbReference>
<dbReference type="Proteomes" id="UP000345266">
    <property type="component" value="Unassembled WGS sequence"/>
</dbReference>
<sequence length="352" mass="37710">MAMSTNRSKKILNIAVIAGDGIGKEVTPEAQAALVKAAGDEVEFKFTDYDLGAERYLRDGTLLTDEDLESIGEKDAILLGAVGDPRVKSGILERGLLIKLRFAFDQAINLRPSKLYPGVKSPLANPGEIDFAVVREGTEGLYSGMGGYIRSGTEQAVATEISMNTGFGVERAVRYAFELARKRGGKKHVTMVNKTNVLVYAGGLWLDVMDKVAAEYPDVTWDYLHADACTIFLVTNPSRFDVIVTDNLFGDILTDEAGAVVGGIGYSASANINVTNEHPSMFEPIHGSAPDIAGKGIANPSAAILSAGMLLRHFGYDEAADRIDAAVEADARENSAKKRSTHEVGRGILARI</sequence>
<comment type="cofactor">
    <cofactor evidence="1">
        <name>Mn(2+)</name>
        <dbReference type="ChEBI" id="CHEBI:29035"/>
    </cofactor>
</comment>
<evidence type="ECO:0000256" key="6">
    <source>
        <dbReference type="ARBA" id="ARBA00023211"/>
    </source>
</evidence>
<dbReference type="AlphaFoldDB" id="A0A564RZ61"/>
<dbReference type="Pfam" id="PF00180">
    <property type="entry name" value="Iso_dh"/>
    <property type="match status" value="1"/>
</dbReference>
<evidence type="ECO:0000313" key="9">
    <source>
        <dbReference type="EMBL" id="VUX38775.1"/>
    </source>
</evidence>
<keyword evidence="3" id="KW-0479">Metal-binding</keyword>
<evidence type="ECO:0000313" key="12">
    <source>
        <dbReference type="Proteomes" id="UP000345266"/>
    </source>
</evidence>
<dbReference type="SUPFAM" id="SSF53659">
    <property type="entry name" value="Isocitrate/Isopropylmalate dehydrogenase-like"/>
    <property type="match status" value="1"/>
</dbReference>
<evidence type="ECO:0000313" key="13">
    <source>
        <dbReference type="Proteomes" id="UP000494246"/>
    </source>
</evidence>
<evidence type="ECO:0000256" key="4">
    <source>
        <dbReference type="ARBA" id="ARBA00023002"/>
    </source>
</evidence>